<dbReference type="HAMAP" id="MF_00004">
    <property type="entry name" value="Aden_phosphoribosyltr"/>
    <property type="match status" value="1"/>
</dbReference>
<reference evidence="13 14" key="1">
    <citation type="journal article" date="2018" name="J. Microbiol.">
        <title>Baekduia soli gen. nov., sp. nov., a novel bacterium isolated from the soil of Baekdu Mountain and proposal of a novel family name, Baekduiaceae fam. nov.</title>
        <authorList>
            <person name="An D.S."/>
            <person name="Siddiqi M.Z."/>
            <person name="Kim K.H."/>
            <person name="Yu H.S."/>
            <person name="Im W.T."/>
        </authorList>
    </citation>
    <scope>NUCLEOTIDE SEQUENCE [LARGE SCALE GENOMIC DNA]</scope>
    <source>
        <strain evidence="13 14">BR7-21</strain>
    </source>
</reference>
<keyword evidence="8 11" id="KW-0328">Glycosyltransferase</keyword>
<evidence type="ECO:0000259" key="12">
    <source>
        <dbReference type="Pfam" id="PF00156"/>
    </source>
</evidence>
<keyword evidence="10 11" id="KW-0660">Purine salvage</keyword>
<protein>
    <recommendedName>
        <fullName evidence="6 11">Adenine phosphoribosyltransferase</fullName>
        <shortName evidence="11">APRT</shortName>
        <ecNumber evidence="6 11">2.4.2.7</ecNumber>
    </recommendedName>
</protein>
<dbReference type="KEGG" id="bsol:FSW04_16970"/>
<dbReference type="Proteomes" id="UP000321805">
    <property type="component" value="Chromosome"/>
</dbReference>
<dbReference type="GO" id="GO:0002055">
    <property type="term" value="F:adenine binding"/>
    <property type="evidence" value="ECO:0007669"/>
    <property type="project" value="TreeGrafter"/>
</dbReference>
<comment type="similarity">
    <text evidence="5 11">Belongs to the purine/pyrimidine phosphoribosyltransferase family.</text>
</comment>
<proteinExistence type="inferred from homology"/>
<dbReference type="InterPro" id="IPR000836">
    <property type="entry name" value="PRTase_dom"/>
</dbReference>
<dbReference type="UniPathway" id="UPA00588">
    <property type="reaction ID" value="UER00646"/>
</dbReference>
<dbReference type="InterPro" id="IPR029057">
    <property type="entry name" value="PRTase-like"/>
</dbReference>
<evidence type="ECO:0000256" key="10">
    <source>
        <dbReference type="ARBA" id="ARBA00022726"/>
    </source>
</evidence>
<dbReference type="GO" id="GO:0016208">
    <property type="term" value="F:AMP binding"/>
    <property type="evidence" value="ECO:0007669"/>
    <property type="project" value="TreeGrafter"/>
</dbReference>
<feature type="domain" description="Phosphoribosyltransferase" evidence="12">
    <location>
        <begin position="51"/>
        <end position="151"/>
    </location>
</feature>
<comment type="pathway">
    <text evidence="4 11">Purine metabolism; AMP biosynthesis via salvage pathway; AMP from adenine: step 1/1.</text>
</comment>
<accession>A0A5B8U822</accession>
<comment type="subcellular location">
    <subcellularLocation>
        <location evidence="3 11">Cytoplasm</location>
    </subcellularLocation>
</comment>
<dbReference type="SUPFAM" id="SSF53271">
    <property type="entry name" value="PRTase-like"/>
    <property type="match status" value="1"/>
</dbReference>
<dbReference type="GO" id="GO:0006166">
    <property type="term" value="P:purine ribonucleoside salvage"/>
    <property type="evidence" value="ECO:0007669"/>
    <property type="project" value="UniProtKB-UniRule"/>
</dbReference>
<dbReference type="NCBIfam" id="NF002634">
    <property type="entry name" value="PRK02304.1-3"/>
    <property type="match status" value="1"/>
</dbReference>
<dbReference type="InterPro" id="IPR005764">
    <property type="entry name" value="Ade_phspho_trans"/>
</dbReference>
<evidence type="ECO:0000256" key="4">
    <source>
        <dbReference type="ARBA" id="ARBA00004659"/>
    </source>
</evidence>
<dbReference type="PANTHER" id="PTHR32315:SF3">
    <property type="entry name" value="ADENINE PHOSPHORIBOSYLTRANSFERASE"/>
    <property type="match status" value="1"/>
</dbReference>
<evidence type="ECO:0000256" key="7">
    <source>
        <dbReference type="ARBA" id="ARBA00022490"/>
    </source>
</evidence>
<dbReference type="OrthoDB" id="9803963at2"/>
<evidence type="ECO:0000256" key="3">
    <source>
        <dbReference type="ARBA" id="ARBA00004496"/>
    </source>
</evidence>
<dbReference type="InterPro" id="IPR050054">
    <property type="entry name" value="UPRTase/APRTase"/>
</dbReference>
<evidence type="ECO:0000313" key="13">
    <source>
        <dbReference type="EMBL" id="QEC49101.1"/>
    </source>
</evidence>
<dbReference type="GO" id="GO:0003999">
    <property type="term" value="F:adenine phosphoribosyltransferase activity"/>
    <property type="evidence" value="ECO:0007669"/>
    <property type="project" value="UniProtKB-UniRule"/>
</dbReference>
<dbReference type="Pfam" id="PF00156">
    <property type="entry name" value="Pribosyltran"/>
    <property type="match status" value="1"/>
</dbReference>
<evidence type="ECO:0000256" key="1">
    <source>
        <dbReference type="ARBA" id="ARBA00000868"/>
    </source>
</evidence>
<dbReference type="GO" id="GO:0005737">
    <property type="term" value="C:cytoplasm"/>
    <property type="evidence" value="ECO:0007669"/>
    <property type="project" value="UniProtKB-SubCell"/>
</dbReference>
<dbReference type="CDD" id="cd06223">
    <property type="entry name" value="PRTases_typeI"/>
    <property type="match status" value="1"/>
</dbReference>
<dbReference type="NCBIfam" id="NF002636">
    <property type="entry name" value="PRK02304.1-5"/>
    <property type="match status" value="1"/>
</dbReference>
<comment type="catalytic activity">
    <reaction evidence="1 11">
        <text>AMP + diphosphate = 5-phospho-alpha-D-ribose 1-diphosphate + adenine</text>
        <dbReference type="Rhea" id="RHEA:16609"/>
        <dbReference type="ChEBI" id="CHEBI:16708"/>
        <dbReference type="ChEBI" id="CHEBI:33019"/>
        <dbReference type="ChEBI" id="CHEBI:58017"/>
        <dbReference type="ChEBI" id="CHEBI:456215"/>
        <dbReference type="EC" id="2.4.2.7"/>
    </reaction>
</comment>
<dbReference type="FunFam" id="3.40.50.2020:FF:000021">
    <property type="entry name" value="Adenine phosphoribosyltransferase"/>
    <property type="match status" value="1"/>
</dbReference>
<evidence type="ECO:0000313" key="14">
    <source>
        <dbReference type="Proteomes" id="UP000321805"/>
    </source>
</evidence>
<dbReference type="RefSeq" id="WP_146921377.1">
    <property type="nucleotide sequence ID" value="NZ_CP042430.1"/>
</dbReference>
<comment type="subunit">
    <text evidence="11">Homodimer.</text>
</comment>
<sequence>MSPVDLARYVRDIADFPKPGIVFKDITPVMAAPEALEAAVDGLARYARPLGVDLVIAAEARGFLLGAALARELGAGFILARKPGKLPHETVRAEYKLEYGSDALELHTDAIDQGSRVLVHDDLLATGGTAEALCSLAEQLGGEVAGCAFLIELSFLGGRGRLGRHDVHALLRYDEE</sequence>
<dbReference type="PANTHER" id="PTHR32315">
    <property type="entry name" value="ADENINE PHOSPHORIBOSYLTRANSFERASE"/>
    <property type="match status" value="1"/>
</dbReference>
<evidence type="ECO:0000256" key="11">
    <source>
        <dbReference type="HAMAP-Rule" id="MF_00004"/>
    </source>
</evidence>
<name>A0A5B8U822_9ACTN</name>
<dbReference type="EMBL" id="CP042430">
    <property type="protein sequence ID" value="QEC49101.1"/>
    <property type="molecule type" value="Genomic_DNA"/>
</dbReference>
<evidence type="ECO:0000256" key="5">
    <source>
        <dbReference type="ARBA" id="ARBA00008391"/>
    </source>
</evidence>
<organism evidence="13 14">
    <name type="scientific">Baekduia soli</name>
    <dbReference type="NCBI Taxonomy" id="496014"/>
    <lineage>
        <taxon>Bacteria</taxon>
        <taxon>Bacillati</taxon>
        <taxon>Actinomycetota</taxon>
        <taxon>Thermoleophilia</taxon>
        <taxon>Solirubrobacterales</taxon>
        <taxon>Baekduiaceae</taxon>
        <taxon>Baekduia</taxon>
    </lineage>
</organism>
<evidence type="ECO:0000256" key="6">
    <source>
        <dbReference type="ARBA" id="ARBA00011893"/>
    </source>
</evidence>
<keyword evidence="14" id="KW-1185">Reference proteome</keyword>
<evidence type="ECO:0000256" key="2">
    <source>
        <dbReference type="ARBA" id="ARBA00003968"/>
    </source>
</evidence>
<dbReference type="GO" id="GO:0044209">
    <property type="term" value="P:AMP salvage"/>
    <property type="evidence" value="ECO:0007669"/>
    <property type="project" value="UniProtKB-UniRule"/>
</dbReference>
<dbReference type="Gene3D" id="3.40.50.2020">
    <property type="match status" value="1"/>
</dbReference>
<evidence type="ECO:0000256" key="9">
    <source>
        <dbReference type="ARBA" id="ARBA00022679"/>
    </source>
</evidence>
<dbReference type="AlphaFoldDB" id="A0A5B8U822"/>
<comment type="function">
    <text evidence="2 11">Catalyzes a salvage reaction resulting in the formation of AMP, that is energically less costly than de novo synthesis.</text>
</comment>
<gene>
    <name evidence="11" type="primary">apt</name>
    <name evidence="13" type="ORF">FSW04_16970</name>
</gene>
<keyword evidence="7 11" id="KW-0963">Cytoplasm</keyword>
<evidence type="ECO:0000256" key="8">
    <source>
        <dbReference type="ARBA" id="ARBA00022676"/>
    </source>
</evidence>
<dbReference type="NCBIfam" id="TIGR01090">
    <property type="entry name" value="apt"/>
    <property type="match status" value="1"/>
</dbReference>
<dbReference type="GO" id="GO:0006168">
    <property type="term" value="P:adenine salvage"/>
    <property type="evidence" value="ECO:0007669"/>
    <property type="project" value="InterPro"/>
</dbReference>
<keyword evidence="9 11" id="KW-0808">Transferase</keyword>
<dbReference type="EC" id="2.4.2.7" evidence="6 11"/>